<evidence type="ECO:0000313" key="1">
    <source>
        <dbReference type="EMBL" id="CAF1031873.1"/>
    </source>
</evidence>
<accession>A0A814J4K5</accession>
<dbReference type="Proteomes" id="UP000663828">
    <property type="component" value="Unassembled WGS sequence"/>
</dbReference>
<feature type="non-terminal residue" evidence="1">
    <location>
        <position position="1"/>
    </location>
</feature>
<sequence>ASAVADTVSILFVIRVHANISITPCTSIIHLSHFNDAAETRFSMHSAFRIGSVQQIATDDVFHHAIQSQMTVDDDPQLRVLTEHIQGEIAGDTGWDSLGNRLLQLHQAEELYTALLKQTSEKTDRAHYYHRLGLFKGNYITVLEYYEKALETRQRTIPSNHPDLATSYKQQHRLGPHEYERLCESAHLFYLSSGRF</sequence>
<keyword evidence="2" id="KW-1185">Reference proteome</keyword>
<organism evidence="1 2">
    <name type="scientific">Adineta ricciae</name>
    <name type="common">Rotifer</name>
    <dbReference type="NCBI Taxonomy" id="249248"/>
    <lineage>
        <taxon>Eukaryota</taxon>
        <taxon>Metazoa</taxon>
        <taxon>Spiralia</taxon>
        <taxon>Gnathifera</taxon>
        <taxon>Rotifera</taxon>
        <taxon>Eurotatoria</taxon>
        <taxon>Bdelloidea</taxon>
        <taxon>Adinetida</taxon>
        <taxon>Adinetidae</taxon>
        <taxon>Adineta</taxon>
    </lineage>
</organism>
<reference evidence="1" key="1">
    <citation type="submission" date="2021-02" db="EMBL/GenBank/DDBJ databases">
        <authorList>
            <person name="Nowell W R."/>
        </authorList>
    </citation>
    <scope>NUCLEOTIDE SEQUENCE</scope>
</reference>
<proteinExistence type="predicted"/>
<protein>
    <submittedName>
        <fullName evidence="1">Uncharacterized protein</fullName>
    </submittedName>
</protein>
<dbReference type="InterPro" id="IPR011990">
    <property type="entry name" value="TPR-like_helical_dom_sf"/>
</dbReference>
<dbReference type="Gene3D" id="1.25.40.10">
    <property type="entry name" value="Tetratricopeptide repeat domain"/>
    <property type="match status" value="1"/>
</dbReference>
<comment type="caution">
    <text evidence="1">The sequence shown here is derived from an EMBL/GenBank/DDBJ whole genome shotgun (WGS) entry which is preliminary data.</text>
</comment>
<evidence type="ECO:0000313" key="2">
    <source>
        <dbReference type="Proteomes" id="UP000663828"/>
    </source>
</evidence>
<dbReference type="EMBL" id="CAJNOR010000897">
    <property type="protein sequence ID" value="CAF1031873.1"/>
    <property type="molecule type" value="Genomic_DNA"/>
</dbReference>
<gene>
    <name evidence="1" type="ORF">XAT740_LOCUS14793</name>
</gene>
<name>A0A814J4K5_ADIRI</name>
<dbReference type="AlphaFoldDB" id="A0A814J4K5"/>